<keyword evidence="4" id="KW-0540">Nuclease</keyword>
<reference evidence="12" key="1">
    <citation type="submission" date="2021-06" db="EMBL/GenBank/DDBJ databases">
        <authorList>
            <person name="Kallberg Y."/>
            <person name="Tangrot J."/>
            <person name="Rosling A."/>
        </authorList>
    </citation>
    <scope>NUCLEOTIDE SEQUENCE</scope>
    <source>
        <strain evidence="12">MA453B</strain>
    </source>
</reference>
<keyword evidence="10" id="KW-0238">DNA-binding</keyword>
<feature type="non-terminal residue" evidence="12">
    <location>
        <position position="1"/>
    </location>
</feature>
<evidence type="ECO:0000256" key="9">
    <source>
        <dbReference type="ARBA" id="ARBA00023124"/>
    </source>
</evidence>
<evidence type="ECO:0000256" key="8">
    <source>
        <dbReference type="ARBA" id="ARBA00022801"/>
    </source>
</evidence>
<evidence type="ECO:0000256" key="6">
    <source>
        <dbReference type="ARBA" id="ARBA00022741"/>
    </source>
</evidence>
<accession>A0A9N9JYG9</accession>
<evidence type="ECO:0000256" key="4">
    <source>
        <dbReference type="ARBA" id="ARBA00022722"/>
    </source>
</evidence>
<dbReference type="InterPro" id="IPR049912">
    <property type="entry name" value="CRESS_DNA_REP"/>
</dbReference>
<dbReference type="GO" id="GO:0016787">
    <property type="term" value="F:hydrolase activity"/>
    <property type="evidence" value="ECO:0007669"/>
    <property type="project" value="UniProtKB-KW"/>
</dbReference>
<keyword evidence="9" id="KW-0190">Covalent protein-DNA linkage</keyword>
<keyword evidence="8" id="KW-0378">Hydrolase</keyword>
<dbReference type="Proteomes" id="UP000789405">
    <property type="component" value="Unassembled WGS sequence"/>
</dbReference>
<evidence type="ECO:0000256" key="10">
    <source>
        <dbReference type="ARBA" id="ARBA00023125"/>
    </source>
</evidence>
<keyword evidence="13" id="KW-1185">Reference proteome</keyword>
<evidence type="ECO:0000313" key="13">
    <source>
        <dbReference type="Proteomes" id="UP000789405"/>
    </source>
</evidence>
<comment type="caution">
    <text evidence="12">The sequence shown here is derived from an EMBL/GenBank/DDBJ whole genome shotgun (WGS) entry which is preliminary data.</text>
</comment>
<protein>
    <submittedName>
        <fullName evidence="12">12809_t:CDS:1</fullName>
    </submittedName>
</protein>
<evidence type="ECO:0000256" key="5">
    <source>
        <dbReference type="ARBA" id="ARBA00022723"/>
    </source>
</evidence>
<evidence type="ECO:0000259" key="11">
    <source>
        <dbReference type="Pfam" id="PF02407"/>
    </source>
</evidence>
<dbReference type="GO" id="GO:0000166">
    <property type="term" value="F:nucleotide binding"/>
    <property type="evidence" value="ECO:0007669"/>
    <property type="project" value="UniProtKB-KW"/>
</dbReference>
<feature type="domain" description="CRESS-DNA virus Rep endonuclease" evidence="11">
    <location>
        <begin position="66"/>
        <end position="109"/>
    </location>
</feature>
<keyword evidence="7" id="KW-0255">Endonuclease</keyword>
<keyword evidence="6" id="KW-0547">Nucleotide-binding</keyword>
<keyword evidence="2" id="KW-0548">Nucleotidyltransferase</keyword>
<dbReference type="AlphaFoldDB" id="A0A9N9JYG9"/>
<keyword evidence="3" id="KW-0235">DNA replication</keyword>
<evidence type="ECO:0000256" key="7">
    <source>
        <dbReference type="ARBA" id="ARBA00022759"/>
    </source>
</evidence>
<dbReference type="GO" id="GO:0003677">
    <property type="term" value="F:DNA binding"/>
    <property type="evidence" value="ECO:0007669"/>
    <property type="project" value="UniProtKB-KW"/>
</dbReference>
<name>A0A9N9JYG9_9GLOM</name>
<dbReference type="GO" id="GO:0006260">
    <property type="term" value="P:DNA replication"/>
    <property type="evidence" value="ECO:0007669"/>
    <property type="project" value="UniProtKB-KW"/>
</dbReference>
<dbReference type="Gene3D" id="3.40.1310.20">
    <property type="match status" value="1"/>
</dbReference>
<evidence type="ECO:0000313" key="12">
    <source>
        <dbReference type="EMBL" id="CAG8802199.1"/>
    </source>
</evidence>
<dbReference type="GO" id="GO:0046872">
    <property type="term" value="F:metal ion binding"/>
    <property type="evidence" value="ECO:0007669"/>
    <property type="project" value="UniProtKB-KW"/>
</dbReference>
<dbReference type="EMBL" id="CAJVPY010036630">
    <property type="protein sequence ID" value="CAG8802199.1"/>
    <property type="molecule type" value="Genomic_DNA"/>
</dbReference>
<dbReference type="GO" id="GO:0016779">
    <property type="term" value="F:nucleotidyltransferase activity"/>
    <property type="evidence" value="ECO:0007669"/>
    <property type="project" value="UniProtKB-KW"/>
</dbReference>
<evidence type="ECO:0000256" key="3">
    <source>
        <dbReference type="ARBA" id="ARBA00022705"/>
    </source>
</evidence>
<evidence type="ECO:0000256" key="1">
    <source>
        <dbReference type="ARBA" id="ARBA00022679"/>
    </source>
</evidence>
<evidence type="ECO:0000256" key="2">
    <source>
        <dbReference type="ARBA" id="ARBA00022695"/>
    </source>
</evidence>
<dbReference type="OrthoDB" id="2418789at2759"/>
<proteinExistence type="predicted"/>
<gene>
    <name evidence="12" type="ORF">DERYTH_LOCUS23623</name>
</gene>
<dbReference type="Pfam" id="PF02407">
    <property type="entry name" value="Viral_Rep"/>
    <property type="match status" value="1"/>
</dbReference>
<keyword evidence="1" id="KW-0808">Transferase</keyword>
<organism evidence="12 13">
    <name type="scientific">Dentiscutata erythropus</name>
    <dbReference type="NCBI Taxonomy" id="1348616"/>
    <lineage>
        <taxon>Eukaryota</taxon>
        <taxon>Fungi</taxon>
        <taxon>Fungi incertae sedis</taxon>
        <taxon>Mucoromycota</taxon>
        <taxon>Glomeromycotina</taxon>
        <taxon>Glomeromycetes</taxon>
        <taxon>Diversisporales</taxon>
        <taxon>Gigasporaceae</taxon>
        <taxon>Dentiscutata</taxon>
    </lineage>
</organism>
<dbReference type="GO" id="GO:0004519">
    <property type="term" value="F:endonuclease activity"/>
    <property type="evidence" value="ECO:0007669"/>
    <property type="project" value="UniProtKB-KW"/>
</dbReference>
<keyword evidence="5" id="KW-0479">Metal-binding</keyword>
<sequence length="188" mass="22200">RFRCRESVVKDGSPCKKCQKNHVYCRNSCQKCCKRYQCNDLKCSNCAEDGIECKRTMITTQEQFENINEDVKYFSGQYERGESGRFHEQCYVQLNSWMNFKQIKEIFENMSINIMNDFYGGDKNIYCDKCNDSCQEFRELLIVHDTLGNKLTSEHKGPFIFGEKNFKERISNEKVKIDEKEQGSFEKA</sequence>
<feature type="non-terminal residue" evidence="12">
    <location>
        <position position="188"/>
    </location>
</feature>